<sequence>MKEKCFYCDHEFEEGKHYTVSFLRDGDEQMEPLCAVCYTEWLEGIKE</sequence>
<gene>
    <name evidence="1" type="ORF">QYF49_15405</name>
</gene>
<evidence type="ECO:0000313" key="1">
    <source>
        <dbReference type="EMBL" id="MDN4074372.1"/>
    </source>
</evidence>
<protein>
    <recommendedName>
        <fullName evidence="3">SR1 protein</fullName>
    </recommendedName>
</protein>
<dbReference type="RefSeq" id="WP_290400505.1">
    <property type="nucleotide sequence ID" value="NZ_JAUHLN010000003.1"/>
</dbReference>
<name>A0ABT8E8Y2_9BACL</name>
<reference evidence="1" key="1">
    <citation type="submission" date="2023-06" db="EMBL/GenBank/DDBJ databases">
        <title>Draft Genome Sequences of Representative Paenibacillus Polymyxa, Bacillus cereus, Fictibacillus sp., and Brevibacillus agri Strains Isolated from Amazonian Dark Earth.</title>
        <authorList>
            <person name="Pellegrinetti T.A."/>
            <person name="Cunha I.C.M."/>
            <person name="Chaves M.G."/>
            <person name="Freitas A.S."/>
            <person name="Silva A.V.R."/>
            <person name="Tsai S.M."/>
            <person name="Mendes L.W."/>
        </authorList>
    </citation>
    <scope>NUCLEOTIDE SEQUENCE</scope>
    <source>
        <strain evidence="1">CENA-BCM004</strain>
    </source>
</reference>
<dbReference type="Proteomes" id="UP001168694">
    <property type="component" value="Unassembled WGS sequence"/>
</dbReference>
<evidence type="ECO:0008006" key="3">
    <source>
        <dbReference type="Google" id="ProtNLM"/>
    </source>
</evidence>
<dbReference type="EMBL" id="JAUHLN010000003">
    <property type="protein sequence ID" value="MDN4074372.1"/>
    <property type="molecule type" value="Genomic_DNA"/>
</dbReference>
<keyword evidence="2" id="KW-1185">Reference proteome</keyword>
<comment type="caution">
    <text evidence="1">The sequence shown here is derived from an EMBL/GenBank/DDBJ whole genome shotgun (WGS) entry which is preliminary data.</text>
</comment>
<proteinExistence type="predicted"/>
<organism evidence="1 2">
    <name type="scientific">Fictibacillus terranigra</name>
    <dbReference type="NCBI Taxonomy" id="3058424"/>
    <lineage>
        <taxon>Bacteria</taxon>
        <taxon>Bacillati</taxon>
        <taxon>Bacillota</taxon>
        <taxon>Bacilli</taxon>
        <taxon>Bacillales</taxon>
        <taxon>Fictibacillaceae</taxon>
        <taxon>Fictibacillus</taxon>
    </lineage>
</organism>
<evidence type="ECO:0000313" key="2">
    <source>
        <dbReference type="Proteomes" id="UP001168694"/>
    </source>
</evidence>
<accession>A0ABT8E8Y2</accession>